<dbReference type="PANTHER" id="PTHR35317:SF23">
    <property type="entry name" value="OS04G0629600 PROTEIN"/>
    <property type="match status" value="1"/>
</dbReference>
<dbReference type="AlphaFoldDB" id="A0A251SU43"/>
<dbReference type="GO" id="GO:0003676">
    <property type="term" value="F:nucleic acid binding"/>
    <property type="evidence" value="ECO:0007669"/>
    <property type="project" value="InterPro"/>
</dbReference>
<dbReference type="InterPro" id="IPR001878">
    <property type="entry name" value="Znf_CCHC"/>
</dbReference>
<evidence type="ECO:0000256" key="2">
    <source>
        <dbReference type="SAM" id="MobiDB-lite"/>
    </source>
</evidence>
<evidence type="ECO:0000259" key="3">
    <source>
        <dbReference type="PROSITE" id="PS50158"/>
    </source>
</evidence>
<name>A0A251SU43_HELAN</name>
<reference evidence="5" key="1">
    <citation type="journal article" date="2017" name="Nature">
        <title>The sunflower genome provides insights into oil metabolism, flowering and Asterid evolution.</title>
        <authorList>
            <person name="Badouin H."/>
            <person name="Gouzy J."/>
            <person name="Grassa C.J."/>
            <person name="Murat F."/>
            <person name="Staton S.E."/>
            <person name="Cottret L."/>
            <person name="Lelandais-Briere C."/>
            <person name="Owens G.L."/>
            <person name="Carrere S."/>
            <person name="Mayjonade B."/>
            <person name="Legrand L."/>
            <person name="Gill N."/>
            <person name="Kane N.C."/>
            <person name="Bowers J.E."/>
            <person name="Hubner S."/>
            <person name="Bellec A."/>
            <person name="Berard A."/>
            <person name="Berges H."/>
            <person name="Blanchet N."/>
            <person name="Boniface M.C."/>
            <person name="Brunel D."/>
            <person name="Catrice O."/>
            <person name="Chaidir N."/>
            <person name="Claudel C."/>
            <person name="Donnadieu C."/>
            <person name="Faraut T."/>
            <person name="Fievet G."/>
            <person name="Helmstetter N."/>
            <person name="King M."/>
            <person name="Knapp S.J."/>
            <person name="Lai Z."/>
            <person name="Le Paslier M.C."/>
            <person name="Lippi Y."/>
            <person name="Lorenzon L."/>
            <person name="Mandel J.R."/>
            <person name="Marage G."/>
            <person name="Marchand G."/>
            <person name="Marquand E."/>
            <person name="Bret-Mestries E."/>
            <person name="Morien E."/>
            <person name="Nambeesan S."/>
            <person name="Nguyen T."/>
            <person name="Pegot-Espagnet P."/>
            <person name="Pouilly N."/>
            <person name="Raftis F."/>
            <person name="Sallet E."/>
            <person name="Schiex T."/>
            <person name="Thomas J."/>
            <person name="Vandecasteele C."/>
            <person name="Vares D."/>
            <person name="Vear F."/>
            <person name="Vautrin S."/>
            <person name="Crespi M."/>
            <person name="Mangin B."/>
            <person name="Burke J.M."/>
            <person name="Salse J."/>
            <person name="Munos S."/>
            <person name="Vincourt P."/>
            <person name="Rieseberg L.H."/>
            <person name="Langlade N.B."/>
        </authorList>
    </citation>
    <scope>NUCLEOTIDE SEQUENCE [LARGE SCALE GENOMIC DNA]</scope>
    <source>
        <strain evidence="5">cv. SF193</strain>
    </source>
</reference>
<proteinExistence type="predicted"/>
<organism evidence="4 5">
    <name type="scientific">Helianthus annuus</name>
    <name type="common">Common sunflower</name>
    <dbReference type="NCBI Taxonomy" id="4232"/>
    <lineage>
        <taxon>Eukaryota</taxon>
        <taxon>Viridiplantae</taxon>
        <taxon>Streptophyta</taxon>
        <taxon>Embryophyta</taxon>
        <taxon>Tracheophyta</taxon>
        <taxon>Spermatophyta</taxon>
        <taxon>Magnoliopsida</taxon>
        <taxon>eudicotyledons</taxon>
        <taxon>Gunneridae</taxon>
        <taxon>Pentapetalae</taxon>
        <taxon>asterids</taxon>
        <taxon>campanulids</taxon>
        <taxon>Asterales</taxon>
        <taxon>Asteraceae</taxon>
        <taxon>Asteroideae</taxon>
        <taxon>Heliantheae alliance</taxon>
        <taxon>Heliantheae</taxon>
        <taxon>Helianthus</taxon>
    </lineage>
</organism>
<keyword evidence="1" id="KW-0479">Metal-binding</keyword>
<dbReference type="InterPro" id="IPR036875">
    <property type="entry name" value="Znf_CCHC_sf"/>
</dbReference>
<feature type="domain" description="CCHC-type" evidence="3">
    <location>
        <begin position="342"/>
        <end position="358"/>
    </location>
</feature>
<sequence length="400" mass="45396">MWRFRGYSVTQLHHPISHNIITKPPLQNRYPFSVFLAPSSVSILRRNQITLTKMSNSMSSSLTGFSSALSAGFSLQNSSIFSVNFSALNSIRIFYRSAPNCGIPPLTGDNFAAWKDALMLTLGLLDFDYALREKKPADLTTQSTAAERLTHEKWTRCNRMSLMFMKQSISNAIRGAIPDSEDAKTYLEHVEAQFKGTSKAHASTLILKLVTTKYDGRSGIREHIMMMNDMANKLKGLEMEISDGFLVHFIITSLPSSFEAFKINYNTQKEKWTMSELVAMCVQEEERMRMDRTTDVANFTTSNSKKRKNNYHRKDASKVQRPNPNSNTSTPSSSKNSLGGIRCKFCKKTGHMQKECPDFKEWLAKKACDDFVFMPVWCVQRVYVCVLCVYICAVCVCLSW</sequence>
<protein>
    <submittedName>
        <fullName evidence="4">Putative zinc finger, CCHC-type</fullName>
    </submittedName>
</protein>
<dbReference type="Proteomes" id="UP000215914">
    <property type="component" value="Chromosome 13"/>
</dbReference>
<evidence type="ECO:0000313" key="5">
    <source>
        <dbReference type="Proteomes" id="UP000215914"/>
    </source>
</evidence>
<dbReference type="SUPFAM" id="SSF57756">
    <property type="entry name" value="Retrovirus zinc finger-like domains"/>
    <property type="match status" value="1"/>
</dbReference>
<gene>
    <name evidence="4" type="ORF">HannXRQ_Chr13g0409601</name>
</gene>
<accession>A0A251SU43</accession>
<keyword evidence="1" id="KW-0862">Zinc</keyword>
<feature type="region of interest" description="Disordered" evidence="2">
    <location>
        <begin position="304"/>
        <end position="338"/>
    </location>
</feature>
<evidence type="ECO:0000313" key="4">
    <source>
        <dbReference type="EMBL" id="OTG02129.1"/>
    </source>
</evidence>
<dbReference type="PROSITE" id="PS50158">
    <property type="entry name" value="ZF_CCHC"/>
    <property type="match status" value="1"/>
</dbReference>
<dbReference type="InParanoid" id="A0A251SU43"/>
<evidence type="ECO:0000256" key="1">
    <source>
        <dbReference type="PROSITE-ProRule" id="PRU00047"/>
    </source>
</evidence>
<dbReference type="OMA" id="GCIRTHI"/>
<keyword evidence="5" id="KW-1185">Reference proteome</keyword>
<feature type="compositionally biased region" description="Low complexity" evidence="2">
    <location>
        <begin position="322"/>
        <end position="337"/>
    </location>
</feature>
<dbReference type="FunCoup" id="A0A251SU43">
    <property type="interactions" value="34"/>
</dbReference>
<keyword evidence="1" id="KW-0863">Zinc-finger</keyword>
<dbReference type="EMBL" id="CM007902">
    <property type="protein sequence ID" value="OTG02129.1"/>
    <property type="molecule type" value="Genomic_DNA"/>
</dbReference>
<dbReference type="PANTHER" id="PTHR35317">
    <property type="entry name" value="OS04G0629600 PROTEIN"/>
    <property type="match status" value="1"/>
</dbReference>
<dbReference type="Pfam" id="PF14223">
    <property type="entry name" value="Retrotran_gag_2"/>
    <property type="match status" value="1"/>
</dbReference>
<dbReference type="GO" id="GO:0008270">
    <property type="term" value="F:zinc ion binding"/>
    <property type="evidence" value="ECO:0007669"/>
    <property type="project" value="UniProtKB-KW"/>
</dbReference>